<feature type="domain" description="URB1 C-terminal" evidence="3">
    <location>
        <begin position="1606"/>
        <end position="1811"/>
    </location>
</feature>
<name>A0AAU9U431_EUPED</name>
<feature type="region of interest" description="Disordered" evidence="1">
    <location>
        <begin position="1"/>
        <end position="44"/>
    </location>
</feature>
<accession>A0AAU9U431</accession>
<dbReference type="InterPro" id="IPR021714">
    <property type="entry name" value="URB1_N"/>
</dbReference>
<feature type="compositionally biased region" description="Basic and acidic residues" evidence="1">
    <location>
        <begin position="1"/>
        <end position="43"/>
    </location>
</feature>
<evidence type="ECO:0000259" key="2">
    <source>
        <dbReference type="Pfam" id="PF11707"/>
    </source>
</evidence>
<keyword evidence="5" id="KW-1185">Reference proteome</keyword>
<dbReference type="InterPro" id="IPR032436">
    <property type="entry name" value="URB1_C"/>
</dbReference>
<dbReference type="GO" id="GO:0005730">
    <property type="term" value="C:nucleolus"/>
    <property type="evidence" value="ECO:0007669"/>
    <property type="project" value="TreeGrafter"/>
</dbReference>
<dbReference type="EMBL" id="CAKOGL010000012">
    <property type="protein sequence ID" value="CAH2092542.1"/>
    <property type="molecule type" value="Genomic_DNA"/>
</dbReference>
<reference evidence="4" key="1">
    <citation type="submission" date="2022-03" db="EMBL/GenBank/DDBJ databases">
        <authorList>
            <person name="Tunstrom K."/>
        </authorList>
    </citation>
    <scope>NUCLEOTIDE SEQUENCE</scope>
</reference>
<feature type="domain" description="URB1 N-terminal" evidence="2">
    <location>
        <begin position="108"/>
        <end position="407"/>
    </location>
</feature>
<evidence type="ECO:0008006" key="6">
    <source>
        <dbReference type="Google" id="ProtNLM"/>
    </source>
</evidence>
<dbReference type="Proteomes" id="UP001153954">
    <property type="component" value="Unassembled WGS sequence"/>
</dbReference>
<proteinExistence type="predicted"/>
<dbReference type="PANTHER" id="PTHR13500">
    <property type="entry name" value="NUCLEOLAR PRERIBOSOMAL-ASSOCIATED PROTEIN 1"/>
    <property type="match status" value="1"/>
</dbReference>
<evidence type="ECO:0000256" key="1">
    <source>
        <dbReference type="SAM" id="MobiDB-lite"/>
    </source>
</evidence>
<dbReference type="InterPro" id="IPR039844">
    <property type="entry name" value="URB1"/>
</dbReference>
<dbReference type="GO" id="GO:0000463">
    <property type="term" value="P:maturation of LSU-rRNA from tricistronic rRNA transcript (SSU-rRNA, 5.8S rRNA, LSU-rRNA)"/>
    <property type="evidence" value="ECO:0007669"/>
    <property type="project" value="TreeGrafter"/>
</dbReference>
<dbReference type="Pfam" id="PF11707">
    <property type="entry name" value="Npa1"/>
    <property type="match status" value="1"/>
</dbReference>
<evidence type="ECO:0000313" key="5">
    <source>
        <dbReference type="Proteomes" id="UP001153954"/>
    </source>
</evidence>
<organism evidence="4 5">
    <name type="scientific">Euphydryas editha</name>
    <name type="common">Edith's checkerspot</name>
    <dbReference type="NCBI Taxonomy" id="104508"/>
    <lineage>
        <taxon>Eukaryota</taxon>
        <taxon>Metazoa</taxon>
        <taxon>Ecdysozoa</taxon>
        <taxon>Arthropoda</taxon>
        <taxon>Hexapoda</taxon>
        <taxon>Insecta</taxon>
        <taxon>Pterygota</taxon>
        <taxon>Neoptera</taxon>
        <taxon>Endopterygota</taxon>
        <taxon>Lepidoptera</taxon>
        <taxon>Glossata</taxon>
        <taxon>Ditrysia</taxon>
        <taxon>Papilionoidea</taxon>
        <taxon>Nymphalidae</taxon>
        <taxon>Nymphalinae</taxon>
        <taxon>Euphydryas</taxon>
    </lineage>
</organism>
<sequence length="1977" mass="228300">MGKRKYENESNDLIKRSKNDSDSEIADTKCDVEQPQNESDKTVKTKSVKSNLFDVKHFRKELSEKQGQTMALTQFLQVCLNPDSDEDYMLKYLKIGGNSHEILRQITQDNKKNLTLATPTFHLFHLIILKVQSSLPHMITITEEACRYFLNTFVPTIEMMISENSGPRHRKIILNLLTSMVTLNSELGVEILNQLPLTPKNLQYILEKPNYKEKDSVRTAFVHFMTSFLIDGHLPLVKALLEKQGLLSLVIPGLVQDEADAVLMFLNILKKNVIDNALISKTLKLKMFSHQVLHNMFRIFMWKGPPELSNEKRDESRNEIMMVLSDIILTLFTSHKQGIYFLDPAVGTSDANKNQNLYKALQSLKRPWENEYQCEVVLQIVYKCLDLHRALINVIEQSFQPQHSPIWERTSDFIIKLLDKLKPEEIIIRLNNLNPHQTANFVRFVTLPVPLLKLMNTGIGKDQTISLYCIKVLVKMLQTLKRYMQILELDDSNARILELKNKLDNFLPKHMPAPNVIVALINDVISDKANVDEKHDYKLPEINKADSLLSLIELLLLYNYLYPASIEAIEGTINMKKILNVSTKLSSGRISLLKFKIVSLWLTLDSSVLTLQNPMFKELFLIMLDVFTNDDDETWMEAKDTLHIFFKNTEIFEADEDEIHLMLYTLRNSKINPISLIGDIIEHVLAKGSELTEYIKSQMVNFEISDENSVTNLDKLFNDLMHGKNTEDSVFLENKIPSAFIVGCIQFIQSNKEAKKQLKSFLCLYVANLLHNNYSPELTEILIGDSKLDIRSYVAEWMVNPISIPETISNDETLKNISKSIIDNEDIPLTNIFPGLIESSNEIDLNIMGVTYKIDTTKPVNSSDLYIWAKYLMFCIVRLTNINKFSLEQKDKILNYFEIIITLGKRNLMLNTCRSIILNMFKNAHFLKIYQPIDLNKNASNVLATELLVDIIEKNRGIINYLNRKHFILKSYQRKTFNEIVKCFIKIKKRKNVNSGLTIKVIEKVGLAKSDDLQLFNHIFSVDAEFCYKEDREPSLILELLRVLINNYCNSFSTELSHEVLKKCMDLYVTLLTLKETTPNLTSFEESLIIFFENKPHQANHVTEEHFKQFFNANTVRKTTSNLAYTILKYNNRFCDIFREEINRAEILSQREITLPLGNAIIDHNQYLLENKDILTMIYNEYKTNIIKFFEKPHKAGQVYLSSWKFIRKLVIECMEVNDCKKLFSKTHKFEIVDLSHINLMQAVFLKICVSKDEIKMEHFINYFLSMLNTTILAVKENKETKIINNLVFNIYQVISICDSNENFQTDQKEHFKKLTESAIWQNFCKVVLKDSLKVRTADQENLSGPKLLSLLSSLVKLFYPTNHEDIVTLFDMVTSHSEFLNVMLSHHSPDIKSRLLEFLFVLISTNKSIMKISQIPVYLSAYHATMNPSDRLILKILQFYEINGLPVNEYKPYIWGDSAANHYAIRKNRTSTLWSHPTPNQVMNLLDKEIIEKTVRLFPVNQKLEYNYELPLLYSNSSIKCYIDRTARDIKTKVKDTEEAVKDLLLQDEYKRIFAKVKETDVVSVSHNEDDDGIYDTCFLFPLLSHLLAPGSVASCFKLLRTGLLSVPVMGLSSHCPLMRAAAYHVLHRFCLLLETETKHKNDKLLLMDFVTTLRQSLSTAIDSAANEGELKDIKNPKLPAIGALYLARALLVVTSPSEPLYKPVNNFLIAKQFVDLTVVPDFLSLFHDSDVEAIDRRNWILDIIRDGTKTMLDVNVVFKTMCLKMIMDFYNTVLSDRKTKVKILGALNSIASVPRAFEILIEGYGFMSWLHYVVRNIRKEDKIIIKEMFVLISNMIHSLGINLFAKYCAKFNPNSNVQSICDFKVKSDVEYEILSILYELLPHTEFLEYDDIVSYIKIYNLITKRTIKFMTKKQTLNIVTKCSEHCKNNESIKVINQAVVLNNHVILNSKILANKINSESSLIKELVYLVQTYVT</sequence>
<dbReference type="Pfam" id="PF16201">
    <property type="entry name" value="NopRA1"/>
    <property type="match status" value="1"/>
</dbReference>
<evidence type="ECO:0000259" key="3">
    <source>
        <dbReference type="Pfam" id="PF16201"/>
    </source>
</evidence>
<gene>
    <name evidence="4" type="ORF">EEDITHA_LOCUS8295</name>
</gene>
<dbReference type="PANTHER" id="PTHR13500:SF0">
    <property type="entry name" value="NUCLEOLAR PRE-RIBOSOMAL-ASSOCIATED PROTEIN 1"/>
    <property type="match status" value="1"/>
</dbReference>
<comment type="caution">
    <text evidence="4">The sequence shown here is derived from an EMBL/GenBank/DDBJ whole genome shotgun (WGS) entry which is preliminary data.</text>
</comment>
<evidence type="ECO:0000313" key="4">
    <source>
        <dbReference type="EMBL" id="CAH2092542.1"/>
    </source>
</evidence>
<dbReference type="GO" id="GO:0000466">
    <property type="term" value="P:maturation of 5.8S rRNA from tricistronic rRNA transcript (SSU-rRNA, 5.8S rRNA, LSU-rRNA)"/>
    <property type="evidence" value="ECO:0007669"/>
    <property type="project" value="TreeGrafter"/>
</dbReference>
<protein>
    <recommendedName>
        <fullName evidence="6">Nucleolar pre-ribosomal-associated protein 1</fullName>
    </recommendedName>
</protein>